<dbReference type="STRING" id="1296100.A0A1B9GCJ2"/>
<evidence type="ECO:0000256" key="4">
    <source>
        <dbReference type="ARBA" id="ARBA00035129"/>
    </source>
</evidence>
<evidence type="ECO:0000256" key="5">
    <source>
        <dbReference type="SAM" id="MobiDB-lite"/>
    </source>
</evidence>
<reference evidence="7" key="3">
    <citation type="submission" date="2014-01" db="EMBL/GenBank/DDBJ databases">
        <title>Evolution of pathogenesis and genome organization in the Tremellales.</title>
        <authorList>
            <person name="Cuomo C."/>
            <person name="Litvintseva A."/>
            <person name="Heitman J."/>
            <person name="Chen Y."/>
            <person name="Sun S."/>
            <person name="Springer D."/>
            <person name="Dromer F."/>
            <person name="Young S."/>
            <person name="Zeng Q."/>
            <person name="Chapman S."/>
            <person name="Gujja S."/>
            <person name="Saif S."/>
            <person name="Birren B."/>
        </authorList>
    </citation>
    <scope>NUCLEOTIDE SEQUENCE</scope>
    <source>
        <strain evidence="7">CBS 10118</strain>
    </source>
</reference>
<organism evidence="7">
    <name type="scientific">Kwoniella bestiolae CBS 10118</name>
    <dbReference type="NCBI Taxonomy" id="1296100"/>
    <lineage>
        <taxon>Eukaryota</taxon>
        <taxon>Fungi</taxon>
        <taxon>Dikarya</taxon>
        <taxon>Basidiomycota</taxon>
        <taxon>Agaricomycotina</taxon>
        <taxon>Tremellomycetes</taxon>
        <taxon>Tremellales</taxon>
        <taxon>Cryptococcaceae</taxon>
        <taxon>Kwoniella</taxon>
    </lineage>
</organism>
<name>A0A1B9GCJ2_9TREE</name>
<evidence type="ECO:0000313" key="7">
    <source>
        <dbReference type="EMBL" id="OCF28721.1"/>
    </source>
</evidence>
<dbReference type="GeneID" id="30204609"/>
<dbReference type="PANTHER" id="PTHR28235">
    <property type="entry name" value="PROTEIN FYV4, MITOCHONDRIAL"/>
    <property type="match status" value="1"/>
</dbReference>
<dbReference type="VEuPathDB" id="FungiDB:I302_00210"/>
<reference evidence="8" key="4">
    <citation type="submission" date="2024-02" db="EMBL/GenBank/DDBJ databases">
        <title>Comparative genomics of Cryptococcus and Kwoniella reveals pathogenesis evolution and contrasting modes of karyotype evolution via chromosome fusion or intercentromeric recombination.</title>
        <authorList>
            <person name="Coelho M.A."/>
            <person name="David-Palma M."/>
            <person name="Shea T."/>
            <person name="Bowers K."/>
            <person name="McGinley-Smith S."/>
            <person name="Mohammad A.W."/>
            <person name="Gnirke A."/>
            <person name="Yurkov A.M."/>
            <person name="Nowrousian M."/>
            <person name="Sun S."/>
            <person name="Cuomo C.A."/>
            <person name="Heitman J."/>
        </authorList>
    </citation>
    <scope>NUCLEOTIDE SEQUENCE</scope>
    <source>
        <strain evidence="8">CBS 10118</strain>
    </source>
</reference>
<evidence type="ECO:0000256" key="2">
    <source>
        <dbReference type="ARBA" id="ARBA00010492"/>
    </source>
</evidence>
<comment type="subcellular location">
    <subcellularLocation>
        <location evidence="1">Mitochondrion</location>
    </subcellularLocation>
</comment>
<sequence length="133" mass="15176">MFLPSLRASSSKLPSAILGRRMISSTPRVMEKAPLRASAETPNPQDLLTLIGRNADTKLEAFSESWEKLNELWMRTVKLYDVGLSVKERRYLLWAFSRYSQGSAPSSFIRPPRPPKKFRGWGPKIQNGVRVRD</sequence>
<keyword evidence="3" id="KW-0496">Mitochondrion</keyword>
<reference evidence="7" key="1">
    <citation type="submission" date="2013-07" db="EMBL/GenBank/DDBJ databases">
        <title>The Genome Sequence of Cryptococcus bestiolae CBS10118.</title>
        <authorList>
            <consortium name="The Broad Institute Genome Sequencing Platform"/>
            <person name="Cuomo C."/>
            <person name="Litvintseva A."/>
            <person name="Chen Y."/>
            <person name="Heitman J."/>
            <person name="Sun S."/>
            <person name="Springer D."/>
            <person name="Dromer F."/>
            <person name="Young S.K."/>
            <person name="Zeng Q."/>
            <person name="Gargeya S."/>
            <person name="Fitzgerald M."/>
            <person name="Abouelleil A."/>
            <person name="Alvarado L."/>
            <person name="Berlin A.M."/>
            <person name="Chapman S.B."/>
            <person name="Dewar J."/>
            <person name="Goldberg J."/>
            <person name="Griggs A."/>
            <person name="Gujja S."/>
            <person name="Hansen M."/>
            <person name="Howarth C."/>
            <person name="Imamovic A."/>
            <person name="Larimer J."/>
            <person name="McCowan C."/>
            <person name="Murphy C."/>
            <person name="Pearson M."/>
            <person name="Priest M."/>
            <person name="Roberts A."/>
            <person name="Saif S."/>
            <person name="Shea T."/>
            <person name="Sykes S."/>
            <person name="Wortman J."/>
            <person name="Nusbaum C."/>
            <person name="Birren B."/>
        </authorList>
    </citation>
    <scope>NUCLEOTIDE SEQUENCE [LARGE SCALE GENOMIC DNA]</scope>
    <source>
        <strain evidence="7">CBS 10118</strain>
    </source>
</reference>
<evidence type="ECO:0000313" key="9">
    <source>
        <dbReference type="Proteomes" id="UP000092730"/>
    </source>
</evidence>
<dbReference type="EMBL" id="KI894018">
    <property type="protein sequence ID" value="OCF28721.1"/>
    <property type="molecule type" value="Genomic_DNA"/>
</dbReference>
<evidence type="ECO:0000256" key="1">
    <source>
        <dbReference type="ARBA" id="ARBA00004173"/>
    </source>
</evidence>
<protein>
    <recommendedName>
        <fullName evidence="4">Small ribosomal subunit protein mS41</fullName>
    </recommendedName>
</protein>
<evidence type="ECO:0000313" key="8">
    <source>
        <dbReference type="EMBL" id="WVW79557.1"/>
    </source>
</evidence>
<dbReference type="SMART" id="SM01238">
    <property type="entry name" value="IGR"/>
    <property type="match status" value="1"/>
</dbReference>
<feature type="region of interest" description="Disordered" evidence="5">
    <location>
        <begin position="102"/>
        <end position="123"/>
    </location>
</feature>
<reference evidence="8" key="2">
    <citation type="submission" date="2013-07" db="EMBL/GenBank/DDBJ databases">
        <authorList>
            <consortium name="The Broad Institute Genome Sequencing Platform"/>
            <person name="Cuomo C."/>
            <person name="Litvintseva A."/>
            <person name="Chen Y."/>
            <person name="Heitman J."/>
            <person name="Sun S."/>
            <person name="Springer D."/>
            <person name="Dromer F."/>
            <person name="Young S.K."/>
            <person name="Zeng Q."/>
            <person name="Gargeya S."/>
            <person name="Fitzgerald M."/>
            <person name="Abouelleil A."/>
            <person name="Alvarado L."/>
            <person name="Berlin A.M."/>
            <person name="Chapman S.B."/>
            <person name="Dewar J."/>
            <person name="Goldberg J."/>
            <person name="Griggs A."/>
            <person name="Gujja S."/>
            <person name="Hansen M."/>
            <person name="Howarth C."/>
            <person name="Imamovic A."/>
            <person name="Larimer J."/>
            <person name="McCowan C."/>
            <person name="Murphy C."/>
            <person name="Pearson M."/>
            <person name="Priest M."/>
            <person name="Roberts A."/>
            <person name="Saif S."/>
            <person name="Shea T."/>
            <person name="Sykes S."/>
            <person name="Wortman J."/>
            <person name="Nusbaum C."/>
            <person name="Birren B."/>
        </authorList>
    </citation>
    <scope>NUCLEOTIDE SEQUENCE</scope>
    <source>
        <strain evidence="8">CBS 10118</strain>
    </source>
</reference>
<dbReference type="Proteomes" id="UP000092730">
    <property type="component" value="Chromosome 1"/>
</dbReference>
<dbReference type="Pfam" id="PF09597">
    <property type="entry name" value="SAM_Ribosomal_mS41"/>
    <property type="match status" value="1"/>
</dbReference>
<evidence type="ECO:0000259" key="6">
    <source>
        <dbReference type="SMART" id="SM01238"/>
    </source>
</evidence>
<dbReference type="EMBL" id="CP144541">
    <property type="protein sequence ID" value="WVW79557.1"/>
    <property type="molecule type" value="Genomic_DNA"/>
</dbReference>
<dbReference type="KEGG" id="kbi:30204609"/>
<dbReference type="PANTHER" id="PTHR28235:SF1">
    <property type="entry name" value="SMALL RIBOSOMAL SUBUNIT PROTEIN MS41"/>
    <property type="match status" value="1"/>
</dbReference>
<dbReference type="GO" id="GO:0005739">
    <property type="term" value="C:mitochondrion"/>
    <property type="evidence" value="ECO:0007669"/>
    <property type="project" value="UniProtKB-SubCell"/>
</dbReference>
<gene>
    <name evidence="7" type="ORF">I302_00210</name>
    <name evidence="8" type="ORF">I302_101526</name>
</gene>
<evidence type="ECO:0000256" key="3">
    <source>
        <dbReference type="ARBA" id="ARBA00023128"/>
    </source>
</evidence>
<dbReference type="AlphaFoldDB" id="A0A1B9GCJ2"/>
<dbReference type="OrthoDB" id="18595at2759"/>
<proteinExistence type="inferred from homology"/>
<comment type="similarity">
    <text evidence="2">Belongs to the mitochondrion-specific ribosomal protein mS41 family.</text>
</comment>
<dbReference type="InterPro" id="IPR039603">
    <property type="entry name" value="Ribosomal_mS41"/>
</dbReference>
<dbReference type="RefSeq" id="XP_019049791.1">
    <property type="nucleotide sequence ID" value="XM_019186913.1"/>
</dbReference>
<accession>A0A1B9GCJ2</accession>
<keyword evidence="9" id="KW-1185">Reference proteome</keyword>
<feature type="domain" description="Small ribosomal subunit protein mS41 SAM" evidence="6">
    <location>
        <begin position="44"/>
        <end position="102"/>
    </location>
</feature>
<dbReference type="InterPro" id="IPR019083">
    <property type="entry name" value="SAM_Ribosomal_mS41"/>
</dbReference>